<proteinExistence type="predicted"/>
<dbReference type="PANTHER" id="PTHR21064">
    <property type="entry name" value="AMINOGLYCOSIDE PHOSPHOTRANSFERASE DOMAIN-CONTAINING PROTEIN-RELATED"/>
    <property type="match status" value="1"/>
</dbReference>
<evidence type="ECO:0000256" key="7">
    <source>
        <dbReference type="ARBA" id="ARBA00038873"/>
    </source>
</evidence>
<evidence type="ECO:0000256" key="3">
    <source>
        <dbReference type="ARBA" id="ARBA00022679"/>
    </source>
</evidence>
<feature type="domain" description="Aminoglycoside phosphotransferase" evidence="9">
    <location>
        <begin position="33"/>
        <end position="265"/>
    </location>
</feature>
<comment type="function">
    <text evidence="6">Catalyzes the GTP-dependent phosphorylation of 5-hydroxy-L-lysine.</text>
</comment>
<dbReference type="EC" id="2.7.1.81" evidence="7"/>
<evidence type="ECO:0000259" key="9">
    <source>
        <dbReference type="Pfam" id="PF01636"/>
    </source>
</evidence>
<dbReference type="RefSeq" id="WP_212689244.1">
    <property type="nucleotide sequence ID" value="NZ_JAGSPN010000016.1"/>
</dbReference>
<organism evidence="10 11">
    <name type="scientific">Undibacterium luofuense</name>
    <dbReference type="NCBI Taxonomy" id="2828733"/>
    <lineage>
        <taxon>Bacteria</taxon>
        <taxon>Pseudomonadati</taxon>
        <taxon>Pseudomonadota</taxon>
        <taxon>Betaproteobacteria</taxon>
        <taxon>Burkholderiales</taxon>
        <taxon>Oxalobacteraceae</taxon>
        <taxon>Undibacterium</taxon>
    </lineage>
</organism>
<comment type="subcellular location">
    <subcellularLocation>
        <location evidence="1">Cytoplasm</location>
    </subcellularLocation>
</comment>
<protein>
    <recommendedName>
        <fullName evidence="8">Hydroxylysine kinase</fullName>
        <ecNumber evidence="7">2.7.1.81</ecNumber>
    </recommendedName>
</protein>
<dbReference type="AlphaFoldDB" id="A0A941DQS7"/>
<dbReference type="Proteomes" id="UP000680067">
    <property type="component" value="Unassembled WGS sequence"/>
</dbReference>
<keyword evidence="2" id="KW-0963">Cytoplasm</keyword>
<evidence type="ECO:0000313" key="11">
    <source>
        <dbReference type="Proteomes" id="UP000680067"/>
    </source>
</evidence>
<name>A0A941DQS7_9BURK</name>
<evidence type="ECO:0000313" key="10">
    <source>
        <dbReference type="EMBL" id="MBR7783982.1"/>
    </source>
</evidence>
<evidence type="ECO:0000256" key="4">
    <source>
        <dbReference type="ARBA" id="ARBA00022777"/>
    </source>
</evidence>
<accession>A0A941DQS7</accession>
<dbReference type="InterPro" id="IPR002575">
    <property type="entry name" value="Aminoglycoside_PTrfase"/>
</dbReference>
<dbReference type="InterPro" id="IPR011009">
    <property type="entry name" value="Kinase-like_dom_sf"/>
</dbReference>
<reference evidence="10" key="1">
    <citation type="submission" date="2021-04" db="EMBL/GenBank/DDBJ databases">
        <title>novel species isolated from subtropical streams in China.</title>
        <authorList>
            <person name="Lu H."/>
        </authorList>
    </citation>
    <scope>NUCLEOTIDE SEQUENCE</scope>
    <source>
        <strain evidence="10">LFS511W</strain>
    </source>
</reference>
<dbReference type="GO" id="GO:0005737">
    <property type="term" value="C:cytoplasm"/>
    <property type="evidence" value="ECO:0007669"/>
    <property type="project" value="UniProtKB-SubCell"/>
</dbReference>
<comment type="catalytic activity">
    <reaction evidence="5">
        <text>(5R)-5-hydroxy-L-lysine + GTP = (5R)-5-phosphooxy-L-lysine + GDP + H(+)</text>
        <dbReference type="Rhea" id="RHEA:19049"/>
        <dbReference type="ChEBI" id="CHEBI:15378"/>
        <dbReference type="ChEBI" id="CHEBI:37565"/>
        <dbReference type="ChEBI" id="CHEBI:57882"/>
        <dbReference type="ChEBI" id="CHEBI:58189"/>
        <dbReference type="ChEBI" id="CHEBI:58357"/>
        <dbReference type="EC" id="2.7.1.81"/>
    </reaction>
</comment>
<dbReference type="Pfam" id="PF01636">
    <property type="entry name" value="APH"/>
    <property type="match status" value="1"/>
</dbReference>
<gene>
    <name evidence="10" type="ORF">KDM89_17690</name>
</gene>
<evidence type="ECO:0000256" key="6">
    <source>
        <dbReference type="ARBA" id="ARBA00037368"/>
    </source>
</evidence>
<sequence length="343" mass="38590">MSIIHAAQAAQLLQEYWQLQGEISALPSYADCNFRVRCASGEYVLKVAGPDWNPQDLALENATMQHLVSMCNADGSPMFPVVMKAKDGRDLLPLPPEYGKGWLRLLSFVPGKVYAEAPEKELAVSRASLEHNLGSLLGQMHAKLQDFSHPQAQRIHAWNLQQLVQLADDIVLLQDTALREIVSRHVQYFVRQQLHWQRTLPQAVLHNDANDYNLIVRQGRVVALIDFGDMCYSYRIAEVAIAACYAMTYAATDPLQSAANIAAAFDAELALSDAEWESLFPMICARLCQSVLMAERAHRADPENPYILISQPAVRRLLMQLDQMPRNLALRQLRLKLKESELC</sequence>
<dbReference type="Gene3D" id="3.90.1200.10">
    <property type="match status" value="1"/>
</dbReference>
<dbReference type="GO" id="GO:0047992">
    <property type="term" value="F:hydroxylysine kinase activity"/>
    <property type="evidence" value="ECO:0007669"/>
    <property type="project" value="UniProtKB-EC"/>
</dbReference>
<evidence type="ECO:0000256" key="1">
    <source>
        <dbReference type="ARBA" id="ARBA00004496"/>
    </source>
</evidence>
<keyword evidence="4" id="KW-0418">Kinase</keyword>
<keyword evidence="3" id="KW-0808">Transferase</keyword>
<evidence type="ECO:0000256" key="2">
    <source>
        <dbReference type="ARBA" id="ARBA00022490"/>
    </source>
</evidence>
<dbReference type="PANTHER" id="PTHR21064:SF1">
    <property type="entry name" value="HYDROXYLYSINE KINASE"/>
    <property type="match status" value="1"/>
</dbReference>
<evidence type="ECO:0000256" key="5">
    <source>
        <dbReference type="ARBA" id="ARBA00036820"/>
    </source>
</evidence>
<dbReference type="InterPro" id="IPR050249">
    <property type="entry name" value="Pseudomonas-type_ThrB"/>
</dbReference>
<evidence type="ECO:0000256" key="8">
    <source>
        <dbReference type="ARBA" id="ARBA00040505"/>
    </source>
</evidence>
<keyword evidence="11" id="KW-1185">Reference proteome</keyword>
<comment type="caution">
    <text evidence="10">The sequence shown here is derived from an EMBL/GenBank/DDBJ whole genome shotgun (WGS) entry which is preliminary data.</text>
</comment>
<dbReference type="SUPFAM" id="SSF56112">
    <property type="entry name" value="Protein kinase-like (PK-like)"/>
    <property type="match status" value="1"/>
</dbReference>
<dbReference type="EMBL" id="JAGSPN010000016">
    <property type="protein sequence ID" value="MBR7783982.1"/>
    <property type="molecule type" value="Genomic_DNA"/>
</dbReference>